<dbReference type="SUPFAM" id="SSF49899">
    <property type="entry name" value="Concanavalin A-like lectins/glucanases"/>
    <property type="match status" value="1"/>
</dbReference>
<dbReference type="InterPro" id="IPR005225">
    <property type="entry name" value="Small_GTP-bd"/>
</dbReference>
<dbReference type="Proteomes" id="UP001249851">
    <property type="component" value="Unassembled WGS sequence"/>
</dbReference>
<feature type="domain" description="B30.2/SPRY" evidence="10">
    <location>
        <begin position="1"/>
        <end position="177"/>
    </location>
</feature>
<dbReference type="PROSITE" id="PS51421">
    <property type="entry name" value="RAS"/>
    <property type="match status" value="1"/>
</dbReference>
<dbReference type="InterPro" id="IPR043136">
    <property type="entry name" value="B30.2/SPRY_sf"/>
</dbReference>
<dbReference type="PRINTS" id="PR00449">
    <property type="entry name" value="RASTRNSFRMNG"/>
</dbReference>
<dbReference type="GO" id="GO:0106274">
    <property type="term" value="F:NAD+-protein-arginine ADP-ribosyltransferase activity"/>
    <property type="evidence" value="ECO:0007669"/>
    <property type="project" value="UniProtKB-EC"/>
</dbReference>
<dbReference type="SUPFAM" id="SSF56399">
    <property type="entry name" value="ADP-ribosylation"/>
    <property type="match status" value="1"/>
</dbReference>
<dbReference type="Gene3D" id="3.40.50.300">
    <property type="entry name" value="P-loop containing nucleotide triphosphate hydrolases"/>
    <property type="match status" value="1"/>
</dbReference>
<dbReference type="FunFam" id="3.40.50.300:FF:001447">
    <property type="entry name" value="Ras-related protein Rab-1B"/>
    <property type="match status" value="1"/>
</dbReference>
<name>A0AAD9QUH6_ACRCE</name>
<dbReference type="Pfam" id="PF00622">
    <property type="entry name" value="SPRY"/>
    <property type="match status" value="1"/>
</dbReference>
<dbReference type="EC" id="2.4.2.31" evidence="8"/>
<evidence type="ECO:0000256" key="1">
    <source>
        <dbReference type="ARBA" id="ARBA00009558"/>
    </source>
</evidence>
<keyword evidence="8" id="KW-0521">NADP</keyword>
<gene>
    <name evidence="11" type="ORF">P5673_008115</name>
</gene>
<keyword evidence="3 8" id="KW-0808">Transferase</keyword>
<protein>
    <recommendedName>
        <fullName evidence="8">NAD(P)(+)--arginine ADP-ribosyltransferase</fullName>
        <ecNumber evidence="8">2.4.2.31</ecNumber>
    </recommendedName>
    <alternativeName>
        <fullName evidence="8">Mono(ADP-ribosyl)transferase</fullName>
    </alternativeName>
</protein>
<dbReference type="SMART" id="SM00449">
    <property type="entry name" value="SPRY"/>
    <property type="match status" value="1"/>
</dbReference>
<sequence>MEIDFNSLATVEGADNYQEAAIILGGPPIEVFAQRAAPTVALKPLRQTHGKFYFECKTNTGGFMQLGCADESFRAIADEGKGCGDDKHSWAYDGMRSLKWHNNIKERYGRRWKAGDVICIAVNLEDKEISFGLNGEWDGEMGIAFSGISFDGGVYPCLSLMRGERVQIHIGNEANPFLFAPPKGFLALTVTQSDKRSESDYGKFSSFARVIQMGLSEESFAVSFPGEIMVEMMGRGLAYEAKKNAMIHAGYEQTLKTWEEKKESVQAELGRAGLTNDEIYAIICYTLEKPPVYRYFNSDTRKGSRGDGMDFPILSYLLREACRKLLAATPKANRTRIVYRGVTIKFAAQPGQIIRFGSYTSTTGNISVAEDFQKNSNGTQFVIVTKIGASVKALSAFPEEDEVLIPPYEVFKVHRIEESPSRIFLSSFFGDDFVERYILDGNVVGEAEALWDTAGQERFRTITSSYYRGAHGIIVVYDVTDQESFNNVKQWLQEIDRYACENVNKLLVGNKCDLTTKKVVDFTTAKEYADSLGIPFLETSAKSATNVEQAFMTMAAEIKNRMGPAPAPGTSNVKIDSSTPVKQERGCC</sequence>
<evidence type="ECO:0000313" key="12">
    <source>
        <dbReference type="Proteomes" id="UP001249851"/>
    </source>
</evidence>
<dbReference type="SMART" id="SM00173">
    <property type="entry name" value="RAS"/>
    <property type="match status" value="1"/>
</dbReference>
<dbReference type="AlphaFoldDB" id="A0AAD9QUH6"/>
<reference evidence="11" key="1">
    <citation type="journal article" date="2023" name="G3 (Bethesda)">
        <title>Whole genome assembly and annotation of the endangered Caribbean coral Acropora cervicornis.</title>
        <authorList>
            <person name="Selwyn J.D."/>
            <person name="Vollmer S.V."/>
        </authorList>
    </citation>
    <scope>NUCLEOTIDE SEQUENCE</scope>
    <source>
        <strain evidence="11">K2</strain>
    </source>
</reference>
<dbReference type="Gene3D" id="2.60.120.920">
    <property type="match status" value="1"/>
</dbReference>
<accession>A0AAD9QUH6</accession>
<proteinExistence type="inferred from homology"/>
<dbReference type="Pfam" id="PF01129">
    <property type="entry name" value="ART"/>
    <property type="match status" value="1"/>
</dbReference>
<dbReference type="PROSITE" id="PS50188">
    <property type="entry name" value="B302_SPRY"/>
    <property type="match status" value="1"/>
</dbReference>
<dbReference type="SMART" id="SM00175">
    <property type="entry name" value="RAB"/>
    <property type="match status" value="1"/>
</dbReference>
<dbReference type="PANTHER" id="PTHR47977">
    <property type="entry name" value="RAS-RELATED PROTEIN RAB"/>
    <property type="match status" value="1"/>
</dbReference>
<dbReference type="SMART" id="SM00174">
    <property type="entry name" value="RHO"/>
    <property type="match status" value="1"/>
</dbReference>
<dbReference type="CDD" id="cd11709">
    <property type="entry name" value="SPRY"/>
    <property type="match status" value="1"/>
</dbReference>
<evidence type="ECO:0000313" key="11">
    <source>
        <dbReference type="EMBL" id="KAK2567321.1"/>
    </source>
</evidence>
<reference evidence="11" key="2">
    <citation type="journal article" date="2023" name="Science">
        <title>Genomic signatures of disease resistance in endangered staghorn corals.</title>
        <authorList>
            <person name="Vollmer S.V."/>
            <person name="Selwyn J.D."/>
            <person name="Despard B.A."/>
            <person name="Roesel C.L."/>
        </authorList>
    </citation>
    <scope>NUCLEOTIDE SEQUENCE</scope>
    <source>
        <strain evidence="11">K2</strain>
    </source>
</reference>
<dbReference type="InterPro" id="IPR001870">
    <property type="entry name" value="B30.2/SPRY"/>
</dbReference>
<dbReference type="PROSITE" id="PS51996">
    <property type="entry name" value="TR_MART"/>
    <property type="match status" value="1"/>
</dbReference>
<keyword evidence="5" id="KW-0547">Nucleotide-binding</keyword>
<organism evidence="11 12">
    <name type="scientific">Acropora cervicornis</name>
    <name type="common">Staghorn coral</name>
    <dbReference type="NCBI Taxonomy" id="6130"/>
    <lineage>
        <taxon>Eukaryota</taxon>
        <taxon>Metazoa</taxon>
        <taxon>Cnidaria</taxon>
        <taxon>Anthozoa</taxon>
        <taxon>Hexacorallia</taxon>
        <taxon>Scleractinia</taxon>
        <taxon>Astrocoeniina</taxon>
        <taxon>Acroporidae</taxon>
        <taxon>Acropora</taxon>
    </lineage>
</organism>
<comment type="similarity">
    <text evidence="1 8">Belongs to the Arg-specific ADP-ribosyltransferase family.</text>
</comment>
<keyword evidence="8" id="KW-0520">NAD</keyword>
<dbReference type="InterPro" id="IPR027417">
    <property type="entry name" value="P-loop_NTPase"/>
</dbReference>
<evidence type="ECO:0000256" key="3">
    <source>
        <dbReference type="ARBA" id="ARBA00022679"/>
    </source>
</evidence>
<dbReference type="InterPro" id="IPR000768">
    <property type="entry name" value="ART"/>
</dbReference>
<dbReference type="PROSITE" id="PS51420">
    <property type="entry name" value="RHO"/>
    <property type="match status" value="1"/>
</dbReference>
<dbReference type="GO" id="GO:0005525">
    <property type="term" value="F:GTP binding"/>
    <property type="evidence" value="ECO:0007669"/>
    <property type="project" value="UniProtKB-KW"/>
</dbReference>
<dbReference type="Pfam" id="PF00071">
    <property type="entry name" value="Ras"/>
    <property type="match status" value="1"/>
</dbReference>
<evidence type="ECO:0000256" key="8">
    <source>
        <dbReference type="RuleBase" id="RU361228"/>
    </source>
</evidence>
<dbReference type="SUPFAM" id="SSF52540">
    <property type="entry name" value="P-loop containing nucleoside triphosphate hydrolases"/>
    <property type="match status" value="1"/>
</dbReference>
<dbReference type="GO" id="GO:0016779">
    <property type="term" value="F:nucleotidyltransferase activity"/>
    <property type="evidence" value="ECO:0007669"/>
    <property type="project" value="UniProtKB-KW"/>
</dbReference>
<feature type="region of interest" description="Disordered" evidence="9">
    <location>
        <begin position="565"/>
        <end position="588"/>
    </location>
</feature>
<dbReference type="NCBIfam" id="TIGR00231">
    <property type="entry name" value="small_GTP"/>
    <property type="match status" value="1"/>
</dbReference>
<dbReference type="Gene3D" id="3.90.176.10">
    <property type="entry name" value="Toxin ADP-ribosyltransferase, Chain A, domain 1"/>
    <property type="match status" value="1"/>
</dbReference>
<keyword evidence="4" id="KW-0548">Nucleotidyltransferase</keyword>
<dbReference type="InterPro" id="IPR001806">
    <property type="entry name" value="Small_GTPase"/>
</dbReference>
<evidence type="ECO:0000256" key="6">
    <source>
        <dbReference type="ARBA" id="ARBA00023134"/>
    </source>
</evidence>
<dbReference type="PROSITE" id="PS51419">
    <property type="entry name" value="RAB"/>
    <property type="match status" value="1"/>
</dbReference>
<dbReference type="InterPro" id="IPR050227">
    <property type="entry name" value="Rab"/>
</dbReference>
<evidence type="ECO:0000256" key="5">
    <source>
        <dbReference type="ARBA" id="ARBA00022741"/>
    </source>
</evidence>
<evidence type="ECO:0000256" key="9">
    <source>
        <dbReference type="SAM" id="MobiDB-lite"/>
    </source>
</evidence>
<evidence type="ECO:0000256" key="4">
    <source>
        <dbReference type="ARBA" id="ARBA00022695"/>
    </source>
</evidence>
<dbReference type="EMBL" id="JARQWQ010000014">
    <property type="protein sequence ID" value="KAK2567321.1"/>
    <property type="molecule type" value="Genomic_DNA"/>
</dbReference>
<comment type="caution">
    <text evidence="11">The sequence shown here is derived from an EMBL/GenBank/DDBJ whole genome shotgun (WGS) entry which is preliminary data.</text>
</comment>
<feature type="compositionally biased region" description="Polar residues" evidence="9">
    <location>
        <begin position="569"/>
        <end position="581"/>
    </location>
</feature>
<evidence type="ECO:0000259" key="10">
    <source>
        <dbReference type="PROSITE" id="PS50188"/>
    </source>
</evidence>
<comment type="catalytic activity">
    <reaction evidence="7 8">
        <text>L-arginyl-[protein] + NAD(+) = N(omega)-(ADP-D-ribosyl)-L-arginyl-[protein] + nicotinamide + H(+)</text>
        <dbReference type="Rhea" id="RHEA:19149"/>
        <dbReference type="Rhea" id="RHEA-COMP:10532"/>
        <dbReference type="Rhea" id="RHEA-COMP:15087"/>
        <dbReference type="ChEBI" id="CHEBI:15378"/>
        <dbReference type="ChEBI" id="CHEBI:17154"/>
        <dbReference type="ChEBI" id="CHEBI:29965"/>
        <dbReference type="ChEBI" id="CHEBI:57540"/>
        <dbReference type="ChEBI" id="CHEBI:142554"/>
        <dbReference type="EC" id="2.4.2.31"/>
    </reaction>
</comment>
<dbReference type="InterPro" id="IPR003877">
    <property type="entry name" value="SPRY_dom"/>
</dbReference>
<keyword evidence="2 8" id="KW-0328">Glycosyltransferase</keyword>
<dbReference type="GO" id="GO:0003924">
    <property type="term" value="F:GTPase activity"/>
    <property type="evidence" value="ECO:0007669"/>
    <property type="project" value="InterPro"/>
</dbReference>
<dbReference type="InterPro" id="IPR013320">
    <property type="entry name" value="ConA-like_dom_sf"/>
</dbReference>
<evidence type="ECO:0000256" key="2">
    <source>
        <dbReference type="ARBA" id="ARBA00022676"/>
    </source>
</evidence>
<keyword evidence="6" id="KW-0342">GTP-binding</keyword>
<keyword evidence="12" id="KW-1185">Reference proteome</keyword>
<evidence type="ECO:0000256" key="7">
    <source>
        <dbReference type="ARBA" id="ARBA00047597"/>
    </source>
</evidence>